<dbReference type="Gene3D" id="2.20.25.10">
    <property type="match status" value="1"/>
</dbReference>
<dbReference type="InterPro" id="IPR001222">
    <property type="entry name" value="Znf_TFIIS"/>
</dbReference>
<accession>A0A9X6NIS7</accession>
<dbReference type="SUPFAM" id="SSF57783">
    <property type="entry name" value="Zinc beta-ribbon"/>
    <property type="match status" value="1"/>
</dbReference>
<dbReference type="PIRSF" id="PIRSF005586">
    <property type="entry name" value="RNApol_RpoM"/>
    <property type="match status" value="1"/>
</dbReference>
<dbReference type="CDD" id="cd10507">
    <property type="entry name" value="Zn-ribbon_RPA12"/>
    <property type="match status" value="1"/>
</dbReference>
<dbReference type="InterPro" id="IPR034004">
    <property type="entry name" value="Zn_ribbon_RPA12_C"/>
</dbReference>
<dbReference type="GO" id="GO:0006363">
    <property type="term" value="P:termination of RNA polymerase I transcription"/>
    <property type="evidence" value="ECO:0007669"/>
    <property type="project" value="TreeGrafter"/>
</dbReference>
<feature type="binding site" evidence="9">
    <location>
        <position position="10"/>
    </location>
    <ligand>
        <name>Zn(2+)</name>
        <dbReference type="ChEBI" id="CHEBI:29105"/>
        <label>1</label>
    </ligand>
</feature>
<comment type="similarity">
    <text evidence="8">Belongs to the archaeal rpoM/eukaryotic RPA12/RPB9/RPC11 RNA polymerase family.</text>
</comment>
<feature type="binding site" evidence="9">
    <location>
        <position position="90"/>
    </location>
    <ligand>
        <name>Zn(2+)</name>
        <dbReference type="ChEBI" id="CHEBI:29105"/>
        <label>2</label>
    </ligand>
</feature>
<evidence type="ECO:0000256" key="3">
    <source>
        <dbReference type="ARBA" id="ARBA00022723"/>
    </source>
</evidence>
<evidence type="ECO:0000256" key="10">
    <source>
        <dbReference type="PROSITE-ProRule" id="PRU00472"/>
    </source>
</evidence>
<keyword evidence="2 8" id="KW-0240">DNA-directed RNA polymerase</keyword>
<feature type="binding site" evidence="9">
    <location>
        <position position="13"/>
    </location>
    <ligand>
        <name>Zn(2+)</name>
        <dbReference type="ChEBI" id="CHEBI:29105"/>
        <label>1</label>
    </ligand>
</feature>
<evidence type="ECO:0000313" key="12">
    <source>
        <dbReference type="EMBL" id="OWA50109.1"/>
    </source>
</evidence>
<dbReference type="GO" id="GO:0003899">
    <property type="term" value="F:DNA-directed RNA polymerase activity"/>
    <property type="evidence" value="ECO:0007669"/>
    <property type="project" value="InterPro"/>
</dbReference>
<evidence type="ECO:0000256" key="4">
    <source>
        <dbReference type="ARBA" id="ARBA00022771"/>
    </source>
</evidence>
<keyword evidence="4 10" id="KW-0863">Zinc-finger</keyword>
<reference evidence="13" key="1">
    <citation type="submission" date="2017-01" db="EMBL/GenBank/DDBJ databases">
        <title>Comparative genomics of anhydrobiosis in the tardigrade Hypsibius dujardini.</title>
        <authorList>
            <person name="Yoshida Y."/>
            <person name="Koutsovoulos G."/>
            <person name="Laetsch D."/>
            <person name="Stevens L."/>
            <person name="Kumar S."/>
            <person name="Horikawa D."/>
            <person name="Ishino K."/>
            <person name="Komine S."/>
            <person name="Tomita M."/>
            <person name="Blaxter M."/>
            <person name="Arakawa K."/>
        </authorList>
    </citation>
    <scope>NUCLEOTIDE SEQUENCE [LARGE SCALE GENOMIC DNA]</scope>
    <source>
        <strain evidence="13">Z151</strain>
    </source>
</reference>
<dbReference type="EMBL" id="MTYJ01000182">
    <property type="protein sequence ID" value="OWA50109.1"/>
    <property type="molecule type" value="Genomic_DNA"/>
</dbReference>
<comment type="caution">
    <text evidence="12">The sequence shown here is derived from an EMBL/GenBank/DDBJ whole genome shotgun (WGS) entry which is preliminary data.</text>
</comment>
<dbReference type="GO" id="GO:0005736">
    <property type="term" value="C:RNA polymerase I complex"/>
    <property type="evidence" value="ECO:0007669"/>
    <property type="project" value="TreeGrafter"/>
</dbReference>
<dbReference type="PANTHER" id="PTHR11239">
    <property type="entry name" value="DNA-DIRECTED RNA POLYMERASE"/>
    <property type="match status" value="1"/>
</dbReference>
<keyword evidence="5 9" id="KW-0862">Zinc</keyword>
<protein>
    <recommendedName>
        <fullName evidence="8">DNA-directed RNA polymerase subunit</fullName>
    </recommendedName>
</protein>
<evidence type="ECO:0000256" key="1">
    <source>
        <dbReference type="ARBA" id="ARBA00004604"/>
    </source>
</evidence>
<dbReference type="PANTHER" id="PTHR11239:SF14">
    <property type="entry name" value="DNA-DIRECTED RNA POLYMERASE I SUBUNIT RPA12"/>
    <property type="match status" value="1"/>
</dbReference>
<proteinExistence type="inferred from homology"/>
<dbReference type="Proteomes" id="UP000192578">
    <property type="component" value="Unassembled WGS sequence"/>
</dbReference>
<dbReference type="OrthoDB" id="10056816at2759"/>
<dbReference type="SMART" id="SM00440">
    <property type="entry name" value="ZnF_C2C2"/>
    <property type="match status" value="1"/>
</dbReference>
<comment type="function">
    <text evidence="7">Core component of RNA polymerase I (Pol I), a DNA-dependent RNA polymerase which synthesizes ribosomal RNA precursors using the four ribonucleoside triphosphates as substrates. Can mediate Pol I proofreading of the nascent RNA transcript. Anchors into the Pol I active site to monitor transcription fidelity and cleave mis-incorporated 5'-ribonucleotides.</text>
</comment>
<dbReference type="GO" id="GO:0003676">
    <property type="term" value="F:nucleic acid binding"/>
    <property type="evidence" value="ECO:0007669"/>
    <property type="project" value="InterPro"/>
</dbReference>
<evidence type="ECO:0000256" key="2">
    <source>
        <dbReference type="ARBA" id="ARBA00022478"/>
    </source>
</evidence>
<evidence type="ECO:0000256" key="5">
    <source>
        <dbReference type="ARBA" id="ARBA00022833"/>
    </source>
</evidence>
<evidence type="ECO:0000256" key="8">
    <source>
        <dbReference type="PIRNR" id="PIRNR005586"/>
    </source>
</evidence>
<feature type="binding site" evidence="9">
    <location>
        <position position="62"/>
    </location>
    <ligand>
        <name>Zn(2+)</name>
        <dbReference type="ChEBI" id="CHEBI:29105"/>
        <label>2</label>
    </ligand>
</feature>
<keyword evidence="3 9" id="KW-0479">Metal-binding</keyword>
<evidence type="ECO:0000256" key="6">
    <source>
        <dbReference type="ARBA" id="ARBA00023242"/>
    </source>
</evidence>
<feature type="binding site" evidence="9">
    <location>
        <position position="65"/>
    </location>
    <ligand>
        <name>Zn(2+)</name>
        <dbReference type="ChEBI" id="CHEBI:29105"/>
        <label>2</label>
    </ligand>
</feature>
<gene>
    <name evidence="12" type="ORF">BV898_14635</name>
</gene>
<dbReference type="Pfam" id="PF01096">
    <property type="entry name" value="Zn_ribbon_TFIIS"/>
    <property type="match status" value="1"/>
</dbReference>
<keyword evidence="13" id="KW-1185">Reference proteome</keyword>
<evidence type="ECO:0000256" key="9">
    <source>
        <dbReference type="PIRSR" id="PIRSR005586-1"/>
    </source>
</evidence>
<evidence type="ECO:0000313" key="13">
    <source>
        <dbReference type="Proteomes" id="UP000192578"/>
    </source>
</evidence>
<feature type="domain" description="TFIIS-type" evidence="11">
    <location>
        <begin position="58"/>
        <end position="98"/>
    </location>
</feature>
<evidence type="ECO:0000259" key="11">
    <source>
        <dbReference type="PROSITE" id="PS51133"/>
    </source>
</evidence>
<comment type="function">
    <text evidence="8">DNA-dependent RNA polymerase catalyzes the transcription of DNA into RNA using the four ribonucleoside triphosphates as substrates.</text>
</comment>
<comment type="subcellular location">
    <subcellularLocation>
        <location evidence="1">Nucleus</location>
        <location evidence="1">Nucleolus</location>
    </subcellularLocation>
</comment>
<dbReference type="InterPro" id="IPR012164">
    <property type="entry name" value="Rpa12/Rpb9/Rpc10/TFS"/>
</dbReference>
<keyword evidence="6 8" id="KW-0539">Nucleus</keyword>
<name>A0A9X6NIS7_HYPEX</name>
<keyword evidence="8" id="KW-0804">Transcription</keyword>
<organism evidence="12 13">
    <name type="scientific">Hypsibius exemplaris</name>
    <name type="common">Freshwater tardigrade</name>
    <dbReference type="NCBI Taxonomy" id="2072580"/>
    <lineage>
        <taxon>Eukaryota</taxon>
        <taxon>Metazoa</taxon>
        <taxon>Ecdysozoa</taxon>
        <taxon>Tardigrada</taxon>
        <taxon>Eutardigrada</taxon>
        <taxon>Parachela</taxon>
        <taxon>Hypsibioidea</taxon>
        <taxon>Hypsibiidae</taxon>
        <taxon>Hypsibius</taxon>
    </lineage>
</organism>
<sequence length="101" mass="10999">MKSAGRDLACMTCGNRVNLSAMNHVAKTSRVYFNALSDHDATDQAAEFAKHQGEGPMADRKCKKCDHSGLSYVTLQLRSADEGQTVIYTCPKCGLKDVENS</sequence>
<dbReference type="PROSITE" id="PS51133">
    <property type="entry name" value="ZF_TFIIS_2"/>
    <property type="match status" value="1"/>
</dbReference>
<dbReference type="GO" id="GO:0008270">
    <property type="term" value="F:zinc ion binding"/>
    <property type="evidence" value="ECO:0007669"/>
    <property type="project" value="UniProtKB-KW"/>
</dbReference>
<dbReference type="AlphaFoldDB" id="A0A9X6NIS7"/>
<evidence type="ECO:0000256" key="7">
    <source>
        <dbReference type="ARBA" id="ARBA00044497"/>
    </source>
</evidence>
<feature type="binding site" evidence="9">
    <location>
        <position position="93"/>
    </location>
    <ligand>
        <name>Zn(2+)</name>
        <dbReference type="ChEBI" id="CHEBI:29105"/>
        <label>2</label>
    </ligand>
</feature>